<dbReference type="InterPro" id="IPR016040">
    <property type="entry name" value="NAD(P)-bd_dom"/>
</dbReference>
<name>A0A9X4FGQ9_9VIBR</name>
<dbReference type="Proteomes" id="UP001140973">
    <property type="component" value="Unassembled WGS sequence"/>
</dbReference>
<evidence type="ECO:0000313" key="3">
    <source>
        <dbReference type="EMBL" id="MDE1358462.1"/>
    </source>
</evidence>
<dbReference type="EMBL" id="JAKNAX010000013">
    <property type="protein sequence ID" value="MDE1346179.1"/>
    <property type="molecule type" value="Genomic_DNA"/>
</dbReference>
<dbReference type="PANTHER" id="PTHR14097">
    <property type="entry name" value="OXIDOREDUCTASE HTATIP2"/>
    <property type="match status" value="1"/>
</dbReference>
<dbReference type="SUPFAM" id="SSF51735">
    <property type="entry name" value="NAD(P)-binding Rossmann-fold domains"/>
    <property type="match status" value="1"/>
</dbReference>
<organism evidence="3 4">
    <name type="scientific">Vibrio aestuarianus</name>
    <dbReference type="NCBI Taxonomy" id="28171"/>
    <lineage>
        <taxon>Bacteria</taxon>
        <taxon>Pseudomonadati</taxon>
        <taxon>Pseudomonadota</taxon>
        <taxon>Gammaproteobacteria</taxon>
        <taxon>Vibrionales</taxon>
        <taxon>Vibrionaceae</taxon>
        <taxon>Vibrio</taxon>
    </lineage>
</organism>
<dbReference type="PANTHER" id="PTHR14097:SF7">
    <property type="entry name" value="OXIDOREDUCTASE HTATIP2"/>
    <property type="match status" value="1"/>
</dbReference>
<dbReference type="Proteomes" id="UP001140978">
    <property type="component" value="Unassembled WGS sequence"/>
</dbReference>
<dbReference type="AlphaFoldDB" id="A0A9X4FGQ9"/>
<reference evidence="3" key="1">
    <citation type="submission" date="2022-02" db="EMBL/GenBank/DDBJ databases">
        <title>Emergence and expansion in Europe of a Vibrio aestuarianus clonal complex pathogenic for oysters.</title>
        <authorList>
            <person name="Mesnil A."/>
            <person name="Travers M.-A."/>
        </authorList>
    </citation>
    <scope>NUCLEOTIDE SEQUENCE</scope>
    <source>
        <strain evidence="3">151-ITT-15-cp-1</strain>
        <strain evidence="2">19_064_15T1</strain>
    </source>
</reference>
<gene>
    <name evidence="3" type="ORF">L9W73_14260</name>
    <name evidence="2" type="ORF">L9X51_07015</name>
</gene>
<dbReference type="RefSeq" id="WP_171979628.1">
    <property type="nucleotide sequence ID" value="NZ_JAAKZK010000010.1"/>
</dbReference>
<dbReference type="InterPro" id="IPR036291">
    <property type="entry name" value="NAD(P)-bd_dom_sf"/>
</dbReference>
<protein>
    <submittedName>
        <fullName evidence="3">NAD(P)H-binding protein</fullName>
    </submittedName>
</protein>
<comment type="caution">
    <text evidence="3">The sequence shown here is derived from an EMBL/GenBank/DDBJ whole genome shotgun (WGS) entry which is preliminary data.</text>
</comment>
<dbReference type="Pfam" id="PF13460">
    <property type="entry name" value="NAD_binding_10"/>
    <property type="match status" value="1"/>
</dbReference>
<feature type="domain" description="NAD(P)-binding" evidence="1">
    <location>
        <begin position="12"/>
        <end position="159"/>
    </location>
</feature>
<dbReference type="EMBL" id="JAKNAP010000063">
    <property type="protein sequence ID" value="MDE1358462.1"/>
    <property type="molecule type" value="Genomic_DNA"/>
</dbReference>
<accession>A0A9X4FGQ9</accession>
<evidence type="ECO:0000313" key="2">
    <source>
        <dbReference type="EMBL" id="MDE1346179.1"/>
    </source>
</evidence>
<evidence type="ECO:0000259" key="1">
    <source>
        <dbReference type="Pfam" id="PF13460"/>
    </source>
</evidence>
<sequence>MDKRSMAVIMAGASGLVGQHVLEMMLKEQAVSRIYSLVRKSSRIKHKKLHEFIQADLQITHWDEENISPELGVITLGTTLKQAGSKKGLEKIDYELVCQVAQTMKTLGVKRLAVVSSLGAKARSSSHYLRCKGRMEEAIRRMGFEQITFVRPGPLVGKRAIERTDEKWTQRILCLIKPLLVGRMRNLIPISAQDVARSLLYSLFQQQVRHVEVLHSSEVLTLLNKYR</sequence>
<proteinExistence type="predicted"/>
<evidence type="ECO:0000313" key="4">
    <source>
        <dbReference type="Proteomes" id="UP001140973"/>
    </source>
</evidence>
<dbReference type="Gene3D" id="3.40.50.720">
    <property type="entry name" value="NAD(P)-binding Rossmann-like Domain"/>
    <property type="match status" value="1"/>
</dbReference>